<accession>A0A495JG28</accession>
<reference evidence="1 2" key="1">
    <citation type="submission" date="2018-10" db="EMBL/GenBank/DDBJ databases">
        <title>Sequencing the genomes of 1000 actinobacteria strains.</title>
        <authorList>
            <person name="Klenk H.-P."/>
        </authorList>
    </citation>
    <scope>NUCLEOTIDE SEQUENCE [LARGE SCALE GENOMIC DNA]</scope>
    <source>
        <strain evidence="1 2">DSM 45175</strain>
    </source>
</reference>
<gene>
    <name evidence="1" type="ORF">BDK92_1291</name>
</gene>
<sequence>MLNVGSVRAARRLAVPAQDRILRDHETSPPTPVEMFEAAAANIVALYRRIGSATLFDNAWRVLPADQHRRLWRGPGERSIVAIIDLADGRSVAVASDFGMDTPHWVVCRLETVPNGSTDPIDREFRLVEDPAEVPVYGTSLALLLDAALDSGGDITHLETGRLDQLDSLTP</sequence>
<organism evidence="1 2">
    <name type="scientific">Micromonospora pisi</name>
    <dbReference type="NCBI Taxonomy" id="589240"/>
    <lineage>
        <taxon>Bacteria</taxon>
        <taxon>Bacillati</taxon>
        <taxon>Actinomycetota</taxon>
        <taxon>Actinomycetes</taxon>
        <taxon>Micromonosporales</taxon>
        <taxon>Micromonosporaceae</taxon>
        <taxon>Micromonospora</taxon>
    </lineage>
</organism>
<evidence type="ECO:0000313" key="2">
    <source>
        <dbReference type="Proteomes" id="UP000277671"/>
    </source>
</evidence>
<evidence type="ECO:0000313" key="1">
    <source>
        <dbReference type="EMBL" id="RKR87019.1"/>
    </source>
</evidence>
<dbReference type="RefSeq" id="WP_211349109.1">
    <property type="nucleotide sequence ID" value="NZ_RBKT01000001.1"/>
</dbReference>
<name>A0A495JG28_9ACTN</name>
<dbReference type="Proteomes" id="UP000277671">
    <property type="component" value="Unassembled WGS sequence"/>
</dbReference>
<protein>
    <submittedName>
        <fullName evidence="1">Uncharacterized protein</fullName>
    </submittedName>
</protein>
<comment type="caution">
    <text evidence="1">The sequence shown here is derived from an EMBL/GenBank/DDBJ whole genome shotgun (WGS) entry which is preliminary data.</text>
</comment>
<dbReference type="EMBL" id="RBKT01000001">
    <property type="protein sequence ID" value="RKR87019.1"/>
    <property type="molecule type" value="Genomic_DNA"/>
</dbReference>
<keyword evidence="2" id="KW-1185">Reference proteome</keyword>
<dbReference type="AlphaFoldDB" id="A0A495JG28"/>
<proteinExistence type="predicted"/>